<protein>
    <recommendedName>
        <fullName evidence="1">4Fe-4S ferredoxin-type domain-containing protein</fullName>
    </recommendedName>
</protein>
<name>A0A075WFK3_ARCFL</name>
<dbReference type="KEGG" id="afg:AFULGI_00011060"/>
<dbReference type="AlphaFoldDB" id="A0A075WFK3"/>
<dbReference type="PROSITE" id="PS51379">
    <property type="entry name" value="4FE4S_FER_2"/>
    <property type="match status" value="2"/>
</dbReference>
<gene>
    <name evidence="2" type="ORF">AFULGI_00011060</name>
</gene>
<feature type="domain" description="4Fe-4S ferredoxin-type" evidence="1">
    <location>
        <begin position="30"/>
        <end position="59"/>
    </location>
</feature>
<feature type="domain" description="4Fe-4S ferredoxin-type" evidence="1">
    <location>
        <begin position="1"/>
        <end position="29"/>
    </location>
</feature>
<accession>A0A075WFK3</accession>
<dbReference type="GeneID" id="24794618"/>
<reference evidence="2 3" key="1">
    <citation type="submission" date="2013-07" db="EMBL/GenBank/DDBJ databases">
        <title>Genome of Archaeoglobus fulgidus.</title>
        <authorList>
            <person name="Fiebig A."/>
            <person name="Birkeland N.-K."/>
        </authorList>
    </citation>
    <scope>NUCLEOTIDE SEQUENCE [LARGE SCALE GENOMIC DNA]</scope>
    <source>
        <strain evidence="2 3">DSM 8774</strain>
    </source>
</reference>
<dbReference type="Pfam" id="PF13237">
    <property type="entry name" value="Fer4_10"/>
    <property type="match status" value="1"/>
</dbReference>
<evidence type="ECO:0000259" key="1">
    <source>
        <dbReference type="PROSITE" id="PS51379"/>
    </source>
</evidence>
<dbReference type="HOGENOM" id="CLU_139698_5_5_2"/>
<dbReference type="Gene3D" id="3.30.70.20">
    <property type="match status" value="1"/>
</dbReference>
<organism evidence="2 3">
    <name type="scientific">Archaeoglobus fulgidus DSM 8774</name>
    <dbReference type="NCBI Taxonomy" id="1344584"/>
    <lineage>
        <taxon>Archaea</taxon>
        <taxon>Methanobacteriati</taxon>
        <taxon>Methanobacteriota</taxon>
        <taxon>Archaeoglobi</taxon>
        <taxon>Archaeoglobales</taxon>
        <taxon>Archaeoglobaceae</taxon>
        <taxon>Archaeoglobus</taxon>
    </lineage>
</organism>
<dbReference type="SUPFAM" id="SSF54862">
    <property type="entry name" value="4Fe-4S ferredoxins"/>
    <property type="match status" value="1"/>
</dbReference>
<evidence type="ECO:0000313" key="2">
    <source>
        <dbReference type="EMBL" id="AIG97889.1"/>
    </source>
</evidence>
<dbReference type="Proteomes" id="UP000028501">
    <property type="component" value="Chromosome"/>
</dbReference>
<proteinExistence type="predicted"/>
<dbReference type="InterPro" id="IPR017896">
    <property type="entry name" value="4Fe4S_Fe-S-bd"/>
</dbReference>
<evidence type="ECO:0000313" key="3">
    <source>
        <dbReference type="Proteomes" id="UP000028501"/>
    </source>
</evidence>
<dbReference type="RefSeq" id="WP_010878510.1">
    <property type="nucleotide sequence ID" value="NZ_CP006577.1"/>
</dbReference>
<sequence>MAIIVLETCNGCKVCEEVCPFHVFEVIDGFAVAVNSDECIECCACVEACPESAIIVSGCG</sequence>
<dbReference type="EMBL" id="CP006577">
    <property type="protein sequence ID" value="AIG97889.1"/>
    <property type="molecule type" value="Genomic_DNA"/>
</dbReference>